<comment type="caution">
    <text evidence="1">The sequence shown here is derived from an EMBL/GenBank/DDBJ whole genome shotgun (WGS) entry which is preliminary data.</text>
</comment>
<keyword evidence="2" id="KW-1185">Reference proteome</keyword>
<evidence type="ECO:0000313" key="2">
    <source>
        <dbReference type="Proteomes" id="UP000789508"/>
    </source>
</evidence>
<organism evidence="1 2">
    <name type="scientific">Ambispora leptoticha</name>
    <dbReference type="NCBI Taxonomy" id="144679"/>
    <lineage>
        <taxon>Eukaryota</taxon>
        <taxon>Fungi</taxon>
        <taxon>Fungi incertae sedis</taxon>
        <taxon>Mucoromycota</taxon>
        <taxon>Glomeromycotina</taxon>
        <taxon>Glomeromycetes</taxon>
        <taxon>Archaeosporales</taxon>
        <taxon>Ambisporaceae</taxon>
        <taxon>Ambispora</taxon>
    </lineage>
</organism>
<reference evidence="1" key="1">
    <citation type="submission" date="2021-06" db="EMBL/GenBank/DDBJ databases">
        <authorList>
            <person name="Kallberg Y."/>
            <person name="Tangrot J."/>
            <person name="Rosling A."/>
        </authorList>
    </citation>
    <scope>NUCLEOTIDE SEQUENCE</scope>
    <source>
        <strain evidence="1">FL130A</strain>
    </source>
</reference>
<proteinExistence type="predicted"/>
<name>A0A9N9HM15_9GLOM</name>
<evidence type="ECO:0000313" key="1">
    <source>
        <dbReference type="EMBL" id="CAG8692422.1"/>
    </source>
</evidence>
<dbReference type="Proteomes" id="UP000789508">
    <property type="component" value="Unassembled WGS sequence"/>
</dbReference>
<gene>
    <name evidence="1" type="ORF">ALEPTO_LOCUS11257</name>
</gene>
<sequence>NLEELIYELDDLEELVALHFQDDEENNHTDFSAIIELNHEFIEKTLSNEMDQNKISKDSFHHIIDILLISIEAES</sequence>
<dbReference type="OrthoDB" id="10504329at2759"/>
<dbReference type="AlphaFoldDB" id="A0A9N9HM15"/>
<protein>
    <submittedName>
        <fullName evidence="1">364_t:CDS:1</fullName>
    </submittedName>
</protein>
<dbReference type="EMBL" id="CAJVPS010017106">
    <property type="protein sequence ID" value="CAG8692422.1"/>
    <property type="molecule type" value="Genomic_DNA"/>
</dbReference>
<feature type="non-terminal residue" evidence="1">
    <location>
        <position position="1"/>
    </location>
</feature>
<accession>A0A9N9HM15</accession>